<evidence type="ECO:0000256" key="3">
    <source>
        <dbReference type="ARBA" id="ARBA00023163"/>
    </source>
</evidence>
<evidence type="ECO:0000313" key="7">
    <source>
        <dbReference type="Proteomes" id="UP000654345"/>
    </source>
</evidence>
<dbReference type="Pfam" id="PF08359">
    <property type="entry name" value="TetR_C_4"/>
    <property type="match status" value="1"/>
</dbReference>
<dbReference type="InterPro" id="IPR036271">
    <property type="entry name" value="Tet_transcr_reg_TetR-rel_C_sf"/>
</dbReference>
<sequence length="204" mass="23504">MAQSLSLKERQRKEREDLILQVTQEILFEQGYHQMSMDEIASRVGIAKGTLYLHFQHKGDLVTELFARRLHSFQEMVEQAMATPGSPRERLVCVLDSMLLYLSDKYAHFMYAYHNNLELASLLQAKLSQPFTCIRQGIATLLEEGKQVGEFEASLPTFVMVQTFFSVLSPLAYTHVLRENPQLTPEELSGYLKRIYFQGITAHR</sequence>
<dbReference type="Pfam" id="PF00440">
    <property type="entry name" value="TetR_N"/>
    <property type="match status" value="1"/>
</dbReference>
<dbReference type="SUPFAM" id="SSF48498">
    <property type="entry name" value="Tetracyclin repressor-like, C-terminal domain"/>
    <property type="match status" value="1"/>
</dbReference>
<dbReference type="PANTHER" id="PTHR30055">
    <property type="entry name" value="HTH-TYPE TRANSCRIPTIONAL REGULATOR RUTR"/>
    <property type="match status" value="1"/>
</dbReference>
<dbReference type="InterPro" id="IPR009057">
    <property type="entry name" value="Homeodomain-like_sf"/>
</dbReference>
<keyword evidence="7" id="KW-1185">Reference proteome</keyword>
<reference evidence="6 7" key="1">
    <citation type="journal article" date="2021" name="Int. J. Syst. Evol. Microbiol.">
        <title>Reticulibacter mediterranei gen. nov., sp. nov., within the new family Reticulibacteraceae fam. nov., and Ktedonospora formicarum gen. nov., sp. nov., Ktedonobacter robiniae sp. nov., Dictyobacter formicarum sp. nov. and Dictyobacter arantiisoli sp. nov., belonging to the class Ktedonobacteria.</title>
        <authorList>
            <person name="Yabe S."/>
            <person name="Zheng Y."/>
            <person name="Wang C.M."/>
            <person name="Sakai Y."/>
            <person name="Abe K."/>
            <person name="Yokota A."/>
            <person name="Donadio S."/>
            <person name="Cavaletti L."/>
            <person name="Monciardini P."/>
        </authorList>
    </citation>
    <scope>NUCLEOTIDE SEQUENCE [LARGE SCALE GENOMIC DNA]</scope>
    <source>
        <strain evidence="6 7">SOSP1-30</strain>
    </source>
</reference>
<keyword evidence="1" id="KW-0805">Transcription regulation</keyword>
<dbReference type="Proteomes" id="UP000654345">
    <property type="component" value="Unassembled WGS sequence"/>
</dbReference>
<accession>A0ABQ3URM0</accession>
<proteinExistence type="predicted"/>
<feature type="domain" description="HTH tetR-type" evidence="5">
    <location>
        <begin position="13"/>
        <end position="73"/>
    </location>
</feature>
<dbReference type="SUPFAM" id="SSF46689">
    <property type="entry name" value="Homeodomain-like"/>
    <property type="match status" value="1"/>
</dbReference>
<dbReference type="Gene3D" id="1.10.10.60">
    <property type="entry name" value="Homeodomain-like"/>
    <property type="match status" value="1"/>
</dbReference>
<dbReference type="PROSITE" id="PS50977">
    <property type="entry name" value="HTH_TETR_2"/>
    <property type="match status" value="1"/>
</dbReference>
<dbReference type="InterPro" id="IPR013570">
    <property type="entry name" value="Tscrpt_reg_YsiA_C"/>
</dbReference>
<dbReference type="EMBL" id="BNJG01000001">
    <property type="protein sequence ID" value="GHO55444.1"/>
    <property type="molecule type" value="Genomic_DNA"/>
</dbReference>
<dbReference type="InterPro" id="IPR001647">
    <property type="entry name" value="HTH_TetR"/>
</dbReference>
<protein>
    <recommendedName>
        <fullName evidence="5">HTH tetR-type domain-containing protein</fullName>
    </recommendedName>
</protein>
<keyword evidence="2 4" id="KW-0238">DNA-binding</keyword>
<feature type="DNA-binding region" description="H-T-H motif" evidence="4">
    <location>
        <begin position="36"/>
        <end position="55"/>
    </location>
</feature>
<name>A0ABQ3URM0_9CHLR</name>
<organism evidence="6 7">
    <name type="scientific">Ktedonobacter robiniae</name>
    <dbReference type="NCBI Taxonomy" id="2778365"/>
    <lineage>
        <taxon>Bacteria</taxon>
        <taxon>Bacillati</taxon>
        <taxon>Chloroflexota</taxon>
        <taxon>Ktedonobacteria</taxon>
        <taxon>Ktedonobacterales</taxon>
        <taxon>Ktedonobacteraceae</taxon>
        <taxon>Ktedonobacter</taxon>
    </lineage>
</organism>
<comment type="caution">
    <text evidence="6">The sequence shown here is derived from an EMBL/GenBank/DDBJ whole genome shotgun (WGS) entry which is preliminary data.</text>
</comment>
<dbReference type="PRINTS" id="PR00455">
    <property type="entry name" value="HTHTETR"/>
</dbReference>
<evidence type="ECO:0000256" key="1">
    <source>
        <dbReference type="ARBA" id="ARBA00023015"/>
    </source>
</evidence>
<dbReference type="InterPro" id="IPR050109">
    <property type="entry name" value="HTH-type_TetR-like_transc_reg"/>
</dbReference>
<evidence type="ECO:0000313" key="6">
    <source>
        <dbReference type="EMBL" id="GHO55444.1"/>
    </source>
</evidence>
<dbReference type="Gene3D" id="1.10.357.10">
    <property type="entry name" value="Tetracycline Repressor, domain 2"/>
    <property type="match status" value="1"/>
</dbReference>
<evidence type="ECO:0000256" key="4">
    <source>
        <dbReference type="PROSITE-ProRule" id="PRU00335"/>
    </source>
</evidence>
<evidence type="ECO:0000256" key="2">
    <source>
        <dbReference type="ARBA" id="ARBA00023125"/>
    </source>
</evidence>
<keyword evidence="3" id="KW-0804">Transcription</keyword>
<evidence type="ECO:0000259" key="5">
    <source>
        <dbReference type="PROSITE" id="PS50977"/>
    </source>
</evidence>
<dbReference type="PANTHER" id="PTHR30055:SF234">
    <property type="entry name" value="HTH-TYPE TRANSCRIPTIONAL REGULATOR BETI"/>
    <property type="match status" value="1"/>
</dbReference>
<dbReference type="RefSeq" id="WP_201372033.1">
    <property type="nucleotide sequence ID" value="NZ_BNJG01000001.1"/>
</dbReference>
<gene>
    <name evidence="6" type="ORF">KSB_39190</name>
</gene>